<evidence type="ECO:0000313" key="7">
    <source>
        <dbReference type="Proteomes" id="UP001139559"/>
    </source>
</evidence>
<keyword evidence="2" id="KW-0805">Transcription regulation</keyword>
<proteinExistence type="inferred from homology"/>
<feature type="domain" description="HTH lysR-type" evidence="5">
    <location>
        <begin position="17"/>
        <end position="74"/>
    </location>
</feature>
<keyword evidence="7" id="KW-1185">Reference proteome</keyword>
<sequence>MAYTHYIVSNNSTILMENLDAIPYFLAVAEHESFAEAARHLNVSRSAVSKRVNQLEATLGVRLLHRTTRKVSLTEAGQHYFSNAQNAVYWMQQAEYSATSRQQLPIGKLKICVPMSFGRLKIAPLIPGFLKKYPKVDIEMVMDDQYSDIIESGYDIAIRGGELSDSSLVARKLLPSRSLICVSGDYLDEISSPSTPTDLSKLNALIYSYSSKTTEWHFEHKNGIEIVAVRGNYRVNNSEALLAACLQGTGVARLPDFIAQPYIDNGELIQLLPEYQMPEKNIWAIFPERAHMPVKVRAFVDYLGEALSK</sequence>
<dbReference type="InterPro" id="IPR036388">
    <property type="entry name" value="WH-like_DNA-bd_sf"/>
</dbReference>
<dbReference type="Gene3D" id="1.10.10.10">
    <property type="entry name" value="Winged helix-like DNA-binding domain superfamily/Winged helix DNA-binding domain"/>
    <property type="match status" value="1"/>
</dbReference>
<evidence type="ECO:0000256" key="4">
    <source>
        <dbReference type="ARBA" id="ARBA00023163"/>
    </source>
</evidence>
<dbReference type="FunFam" id="3.40.190.290:FF:000001">
    <property type="entry name" value="Transcriptional regulator, LysR family"/>
    <property type="match status" value="1"/>
</dbReference>
<gene>
    <name evidence="6" type="ORF">KP803_13210</name>
</gene>
<dbReference type="PRINTS" id="PR00039">
    <property type="entry name" value="HTHLYSR"/>
</dbReference>
<dbReference type="PANTHER" id="PTHR30537:SF5">
    <property type="entry name" value="HTH-TYPE TRANSCRIPTIONAL ACTIVATOR TTDR-RELATED"/>
    <property type="match status" value="1"/>
</dbReference>
<dbReference type="PANTHER" id="PTHR30537">
    <property type="entry name" value="HTH-TYPE TRANSCRIPTIONAL REGULATOR"/>
    <property type="match status" value="1"/>
</dbReference>
<keyword evidence="3" id="KW-0238">DNA-binding</keyword>
<dbReference type="SUPFAM" id="SSF53850">
    <property type="entry name" value="Periplasmic binding protein-like II"/>
    <property type="match status" value="1"/>
</dbReference>
<dbReference type="InterPro" id="IPR036390">
    <property type="entry name" value="WH_DNA-bd_sf"/>
</dbReference>
<dbReference type="InterPro" id="IPR000847">
    <property type="entry name" value="LysR_HTH_N"/>
</dbReference>
<dbReference type="Pfam" id="PF00126">
    <property type="entry name" value="HTH_1"/>
    <property type="match status" value="1"/>
</dbReference>
<dbReference type="InterPro" id="IPR058163">
    <property type="entry name" value="LysR-type_TF_proteobact-type"/>
</dbReference>
<dbReference type="PROSITE" id="PS50931">
    <property type="entry name" value="HTH_LYSR"/>
    <property type="match status" value="1"/>
</dbReference>
<evidence type="ECO:0000256" key="2">
    <source>
        <dbReference type="ARBA" id="ARBA00023015"/>
    </source>
</evidence>
<dbReference type="RefSeq" id="WP_248009304.1">
    <property type="nucleotide sequence ID" value="NZ_JAJHVV010000007.1"/>
</dbReference>
<dbReference type="GO" id="GO:0043565">
    <property type="term" value="F:sequence-specific DNA binding"/>
    <property type="evidence" value="ECO:0007669"/>
    <property type="project" value="TreeGrafter"/>
</dbReference>
<accession>A0A9X2BLS6</accession>
<reference evidence="6" key="1">
    <citation type="submission" date="2021-11" db="EMBL/GenBank/DDBJ databases">
        <title>Vibrio ZSDE26 sp. nov. and Vibrio ZSDZ34 sp. nov., isolated from coastal seawater in Qingdao.</title>
        <authorList>
            <person name="Zhang P."/>
        </authorList>
    </citation>
    <scope>NUCLEOTIDE SEQUENCE</scope>
    <source>
        <strain evidence="6">ZSDE26</strain>
    </source>
</reference>
<evidence type="ECO:0000259" key="5">
    <source>
        <dbReference type="PROSITE" id="PS50931"/>
    </source>
</evidence>
<keyword evidence="4" id="KW-0804">Transcription</keyword>
<evidence type="ECO:0000256" key="1">
    <source>
        <dbReference type="ARBA" id="ARBA00009437"/>
    </source>
</evidence>
<name>A0A9X2BLS6_9VIBR</name>
<dbReference type="Proteomes" id="UP001139559">
    <property type="component" value="Unassembled WGS sequence"/>
</dbReference>
<comment type="caution">
    <text evidence="6">The sequence shown here is derived from an EMBL/GenBank/DDBJ whole genome shotgun (WGS) entry which is preliminary data.</text>
</comment>
<dbReference type="Gene3D" id="3.40.190.290">
    <property type="match status" value="1"/>
</dbReference>
<dbReference type="Pfam" id="PF03466">
    <property type="entry name" value="LysR_substrate"/>
    <property type="match status" value="1"/>
</dbReference>
<organism evidence="6 7">
    <name type="scientific">Vibrio amylolyticus</name>
    <dbReference type="NCBI Taxonomy" id="2847292"/>
    <lineage>
        <taxon>Bacteria</taxon>
        <taxon>Pseudomonadati</taxon>
        <taxon>Pseudomonadota</taxon>
        <taxon>Gammaproteobacteria</taxon>
        <taxon>Vibrionales</taxon>
        <taxon>Vibrionaceae</taxon>
        <taxon>Vibrio</taxon>
    </lineage>
</organism>
<evidence type="ECO:0000256" key="3">
    <source>
        <dbReference type="ARBA" id="ARBA00023125"/>
    </source>
</evidence>
<dbReference type="CDD" id="cd08422">
    <property type="entry name" value="PBP2_CrgA_like"/>
    <property type="match status" value="1"/>
</dbReference>
<dbReference type="InterPro" id="IPR005119">
    <property type="entry name" value="LysR_subst-bd"/>
</dbReference>
<dbReference type="FunFam" id="1.10.10.10:FF:000001">
    <property type="entry name" value="LysR family transcriptional regulator"/>
    <property type="match status" value="1"/>
</dbReference>
<dbReference type="EMBL" id="JAJHVV010000007">
    <property type="protein sequence ID" value="MCK6264233.1"/>
    <property type="molecule type" value="Genomic_DNA"/>
</dbReference>
<evidence type="ECO:0000313" key="6">
    <source>
        <dbReference type="EMBL" id="MCK6264233.1"/>
    </source>
</evidence>
<dbReference type="GO" id="GO:0003700">
    <property type="term" value="F:DNA-binding transcription factor activity"/>
    <property type="evidence" value="ECO:0007669"/>
    <property type="project" value="InterPro"/>
</dbReference>
<protein>
    <submittedName>
        <fullName evidence="6">LysR family transcriptional regulator</fullName>
    </submittedName>
</protein>
<comment type="similarity">
    <text evidence="1">Belongs to the LysR transcriptional regulatory family.</text>
</comment>
<dbReference type="SUPFAM" id="SSF46785">
    <property type="entry name" value="Winged helix' DNA-binding domain"/>
    <property type="match status" value="1"/>
</dbReference>
<dbReference type="AlphaFoldDB" id="A0A9X2BLS6"/>
<dbReference type="GO" id="GO:0006351">
    <property type="term" value="P:DNA-templated transcription"/>
    <property type="evidence" value="ECO:0007669"/>
    <property type="project" value="TreeGrafter"/>
</dbReference>